<protein>
    <submittedName>
        <fullName evidence="3">Uncharacterized protein</fullName>
    </submittedName>
</protein>
<dbReference type="Proteomes" id="UP000609726">
    <property type="component" value="Unassembled WGS sequence"/>
</dbReference>
<feature type="region of interest" description="Disordered" evidence="1">
    <location>
        <begin position="129"/>
        <end position="159"/>
    </location>
</feature>
<organism evidence="3 4">
    <name type="scientific">Massilia mucilaginosa</name>
    <dbReference type="NCBI Taxonomy" id="2609282"/>
    <lineage>
        <taxon>Bacteria</taxon>
        <taxon>Pseudomonadati</taxon>
        <taxon>Pseudomonadota</taxon>
        <taxon>Betaproteobacteria</taxon>
        <taxon>Burkholderiales</taxon>
        <taxon>Oxalobacteraceae</taxon>
        <taxon>Telluria group</taxon>
        <taxon>Massilia</taxon>
    </lineage>
</organism>
<gene>
    <name evidence="3" type="ORF">F2P45_08550</name>
</gene>
<proteinExistence type="predicted"/>
<accession>A0ABX0NQL4</accession>
<keyword evidence="2" id="KW-0472">Membrane</keyword>
<evidence type="ECO:0000313" key="3">
    <source>
        <dbReference type="EMBL" id="NHZ89066.1"/>
    </source>
</evidence>
<sequence>MDRRLTVLETRFDTILPTLATKADLVELRLDLERMFFNLQAKLNDDINKVFNEMNKLRVEVHTSLMSMAKWCIAIAIAITVILGVVSQGIYLNKQIADQSVHLSKQITDQSVHLSKQIADLAARLPPAGAPAAAAPHRPSAAELASASPPQAGAITAHR</sequence>
<evidence type="ECO:0000256" key="2">
    <source>
        <dbReference type="SAM" id="Phobius"/>
    </source>
</evidence>
<keyword evidence="2" id="KW-1133">Transmembrane helix</keyword>
<evidence type="ECO:0000256" key="1">
    <source>
        <dbReference type="SAM" id="MobiDB-lite"/>
    </source>
</evidence>
<keyword evidence="2" id="KW-0812">Transmembrane</keyword>
<name>A0ABX0NQL4_9BURK</name>
<dbReference type="EMBL" id="WHJH01000006">
    <property type="protein sequence ID" value="NHZ89066.1"/>
    <property type="molecule type" value="Genomic_DNA"/>
</dbReference>
<keyword evidence="4" id="KW-1185">Reference proteome</keyword>
<feature type="transmembrane region" description="Helical" evidence="2">
    <location>
        <begin position="71"/>
        <end position="92"/>
    </location>
</feature>
<dbReference type="RefSeq" id="WP_166872836.1">
    <property type="nucleotide sequence ID" value="NZ_WHJH01000006.1"/>
</dbReference>
<evidence type="ECO:0000313" key="4">
    <source>
        <dbReference type="Proteomes" id="UP000609726"/>
    </source>
</evidence>
<comment type="caution">
    <text evidence="3">The sequence shown here is derived from an EMBL/GenBank/DDBJ whole genome shotgun (WGS) entry which is preliminary data.</text>
</comment>
<feature type="compositionally biased region" description="Low complexity" evidence="1">
    <location>
        <begin position="129"/>
        <end position="152"/>
    </location>
</feature>
<reference evidence="3 4" key="1">
    <citation type="submission" date="2019-10" db="EMBL/GenBank/DDBJ databases">
        <title>Taxonomy of Antarctic Massilia spp.: description of Massilia rubra sp. nov., Massilia aquatica sp. nov., Massilia mucilaginosa sp. nov., Massilia frigida sp. nov. isolated from streams, lakes and regoliths.</title>
        <authorList>
            <person name="Holochova P."/>
            <person name="Sedlacek I."/>
            <person name="Kralova S."/>
            <person name="Maslanova I."/>
            <person name="Busse H.-J."/>
            <person name="Stankova E."/>
            <person name="Vrbovska V."/>
            <person name="Kovarovic V."/>
            <person name="Bartak M."/>
            <person name="Svec P."/>
            <person name="Pantucek R."/>
        </authorList>
    </citation>
    <scope>NUCLEOTIDE SEQUENCE [LARGE SCALE GENOMIC DNA]</scope>
    <source>
        <strain evidence="3 4">CCM 8733</strain>
    </source>
</reference>